<keyword evidence="1" id="KW-0732">Signal</keyword>
<dbReference type="RefSeq" id="WP_106159855.1">
    <property type="nucleotide sequence ID" value="NZ_PVTT01000001.1"/>
</dbReference>
<dbReference type="EMBL" id="PVTT01000001">
    <property type="protein sequence ID" value="PRY95483.1"/>
    <property type="molecule type" value="Genomic_DNA"/>
</dbReference>
<evidence type="ECO:0000313" key="2">
    <source>
        <dbReference type="EMBL" id="PRY95483.1"/>
    </source>
</evidence>
<comment type="caution">
    <text evidence="2">The sequence shown here is derived from an EMBL/GenBank/DDBJ whole genome shotgun (WGS) entry which is preliminary data.</text>
</comment>
<dbReference type="AlphaFoldDB" id="A0A2T0X981"/>
<gene>
    <name evidence="2" type="ORF">BCF33_1104</name>
</gene>
<feature type="chain" id="PRO_5015417844" description="Lipoprotein" evidence="1">
    <location>
        <begin position="23"/>
        <end position="197"/>
    </location>
</feature>
<dbReference type="Proteomes" id="UP000238801">
    <property type="component" value="Unassembled WGS sequence"/>
</dbReference>
<reference evidence="2 3" key="1">
    <citation type="submission" date="2018-03" db="EMBL/GenBank/DDBJ databases">
        <title>Genomic Encyclopedia of Archaeal and Bacterial Type Strains, Phase II (KMG-II): from individual species to whole genera.</title>
        <authorList>
            <person name="Goeker M."/>
        </authorList>
    </citation>
    <scope>NUCLEOTIDE SEQUENCE [LARGE SCALE GENOMIC DNA]</scope>
    <source>
        <strain evidence="2 3">DSM 29318</strain>
    </source>
</reference>
<proteinExistence type="predicted"/>
<accession>A0A2T0X981</accession>
<evidence type="ECO:0000256" key="1">
    <source>
        <dbReference type="SAM" id="SignalP"/>
    </source>
</evidence>
<dbReference type="PROSITE" id="PS51257">
    <property type="entry name" value="PROKAR_LIPOPROTEIN"/>
    <property type="match status" value="1"/>
</dbReference>
<feature type="signal peptide" evidence="1">
    <location>
        <begin position="1"/>
        <end position="22"/>
    </location>
</feature>
<sequence>MSVRLLRASMVALCLVSTAACAPGGRMTAPAEGEAPARAAASLAGFSVAVPEALRVSDSEGYYPGADIVWHGDPYGDRRAQVAALFEEAAATAERLAGPEGRPVLAEVSVVRFHGLSPRARLTVGGVHNMIYDLTLRDAATGAVLETRRVDASIRGHGGLTALRAEERGRTQRVRVIDALARSLVGELARGVAPPPA</sequence>
<dbReference type="InterPro" id="IPR046705">
    <property type="entry name" value="DUF6778"/>
</dbReference>
<dbReference type="OrthoDB" id="7836640at2"/>
<evidence type="ECO:0000313" key="3">
    <source>
        <dbReference type="Proteomes" id="UP000238801"/>
    </source>
</evidence>
<name>A0A2T0X981_9RHOB</name>
<keyword evidence="3" id="KW-1185">Reference proteome</keyword>
<organism evidence="2 3">
    <name type="scientific">Hasllibacter halocynthiae</name>
    <dbReference type="NCBI Taxonomy" id="595589"/>
    <lineage>
        <taxon>Bacteria</taxon>
        <taxon>Pseudomonadati</taxon>
        <taxon>Pseudomonadota</taxon>
        <taxon>Alphaproteobacteria</taxon>
        <taxon>Rhodobacterales</taxon>
        <taxon>Roseobacteraceae</taxon>
        <taxon>Hasllibacter</taxon>
    </lineage>
</organism>
<evidence type="ECO:0008006" key="4">
    <source>
        <dbReference type="Google" id="ProtNLM"/>
    </source>
</evidence>
<protein>
    <recommendedName>
        <fullName evidence="4">Lipoprotein</fullName>
    </recommendedName>
</protein>
<dbReference type="Pfam" id="PF20569">
    <property type="entry name" value="DUF6778"/>
    <property type="match status" value="1"/>
</dbReference>